<dbReference type="EMBL" id="AGNL01026963">
    <property type="protein sequence ID" value="EJK57820.1"/>
    <property type="molecule type" value="Genomic_DNA"/>
</dbReference>
<evidence type="ECO:0000259" key="2">
    <source>
        <dbReference type="Pfam" id="PF00892"/>
    </source>
</evidence>
<dbReference type="Pfam" id="PF00892">
    <property type="entry name" value="EamA"/>
    <property type="match status" value="1"/>
</dbReference>
<name>K0RXV6_THAOC</name>
<protein>
    <recommendedName>
        <fullName evidence="2">EamA domain-containing protein</fullName>
    </recommendedName>
</protein>
<feature type="transmembrane region" description="Helical" evidence="1">
    <location>
        <begin position="398"/>
        <end position="415"/>
    </location>
</feature>
<dbReference type="PANTHER" id="PTHR13146">
    <property type="match status" value="1"/>
</dbReference>
<dbReference type="InterPro" id="IPR000620">
    <property type="entry name" value="EamA_dom"/>
</dbReference>
<accession>K0RXV6</accession>
<reference evidence="3 4" key="1">
    <citation type="journal article" date="2012" name="Genome Biol.">
        <title>Genome and low-iron response of an oceanic diatom adapted to chronic iron limitation.</title>
        <authorList>
            <person name="Lommer M."/>
            <person name="Specht M."/>
            <person name="Roy A.S."/>
            <person name="Kraemer L."/>
            <person name="Andreson R."/>
            <person name="Gutowska M.A."/>
            <person name="Wolf J."/>
            <person name="Bergner S.V."/>
            <person name="Schilhabel M.B."/>
            <person name="Klostermeier U.C."/>
            <person name="Beiko R.G."/>
            <person name="Rosenstiel P."/>
            <person name="Hippler M."/>
            <person name="Laroche J."/>
        </authorList>
    </citation>
    <scope>NUCLEOTIDE SEQUENCE [LARGE SCALE GENOMIC DNA]</scope>
    <source>
        <strain evidence="3 4">CCMP1005</strain>
    </source>
</reference>
<keyword evidence="1" id="KW-0472">Membrane</keyword>
<dbReference type="InterPro" id="IPR037185">
    <property type="entry name" value="EmrE-like"/>
</dbReference>
<feature type="transmembrane region" description="Helical" evidence="1">
    <location>
        <begin position="604"/>
        <end position="626"/>
    </location>
</feature>
<dbReference type="PANTHER" id="PTHR13146:SF1">
    <property type="entry name" value="SUGAR PHOSPHATE TRANSPORTER DOMAIN-CONTAINING PROTEIN"/>
    <property type="match status" value="1"/>
</dbReference>
<evidence type="ECO:0000256" key="1">
    <source>
        <dbReference type="SAM" id="Phobius"/>
    </source>
</evidence>
<feature type="domain" description="EamA" evidence="2">
    <location>
        <begin position="463"/>
        <end position="534"/>
    </location>
</feature>
<keyword evidence="1" id="KW-0812">Transmembrane</keyword>
<keyword evidence="1" id="KW-1133">Transmembrane helix</keyword>
<feature type="transmembrane region" description="Helical" evidence="1">
    <location>
        <begin position="646"/>
        <end position="671"/>
    </location>
</feature>
<evidence type="ECO:0000313" key="3">
    <source>
        <dbReference type="EMBL" id="EJK57820.1"/>
    </source>
</evidence>
<keyword evidence="4" id="KW-1185">Reference proteome</keyword>
<dbReference type="AlphaFoldDB" id="K0RXV6"/>
<dbReference type="OrthoDB" id="29773at2759"/>
<gene>
    <name evidence="3" type="ORF">THAOC_22101</name>
</gene>
<organism evidence="3 4">
    <name type="scientific">Thalassiosira oceanica</name>
    <name type="common">Marine diatom</name>
    <dbReference type="NCBI Taxonomy" id="159749"/>
    <lineage>
        <taxon>Eukaryota</taxon>
        <taxon>Sar</taxon>
        <taxon>Stramenopiles</taxon>
        <taxon>Ochrophyta</taxon>
        <taxon>Bacillariophyta</taxon>
        <taxon>Coscinodiscophyceae</taxon>
        <taxon>Thalassiosirophycidae</taxon>
        <taxon>Thalassiosirales</taxon>
        <taxon>Thalassiosiraceae</taxon>
        <taxon>Thalassiosira</taxon>
    </lineage>
</organism>
<proteinExistence type="predicted"/>
<sequence length="750" mass="81241">MARVDAPSVPMHALDSAWLECGSSPRHHGIAVESQSASLGTALTTPHDDFRPRTPRLASTSHVHTVCILGCDRAAATSNGAYLPRRASVLLQGSYDCRMRTRPWSIQARSSTAGPYLATSPASKLLARSRSRPPAAFECPDRYLKTSRPVHRLIRLSSFSGGFVSRVVRPSEADALAMQPSSQPAECPPASRLVSDRLGVLDHWSTTVRRVLSYTPALGARLHTYPLPHRPVPPARIPDCPTGDPKNHGYLLGIDDYFSLEKVGQADFRFPVPIIVQRSNSFKARRSGAELDLLKLLELWRVLAGNFVAGVLLPQARRSANVAVMLRVSTRHRRKPSVVNNVGTLSKGKMGEASVYAQNHPTMAWVLVNAALYVLSGVTQPILMSWASQAGLADPKCQLYMLFYYIGPALVALTMRRRPAKRRESLALRRDAGLCASHYGSTQSALSFGEEEDDGSFWPSANLALKAAGIAFFDIFAQSLTYTGNNMAGPTIFSIIYSSVTIWSAIFSKVVLSRSLARPQWFGVLLVVLGLSLTAMDSISLGPLVFLGACFILVGSSFHGLTYVMSEWIMTASETVDSSGGSSGEAATLNATAIRRREPEHLSIRANCSIQGFVAMVIFLLWQGVYTYPRRESLILAPMSVANTSFADAFTIMCAITLANLVHSITFYTTLKHFPGGATSAGVLKGLQAVLVFMASSVLLCGRWGGVEMCWSGSKLIALVVVVCGILVYGSHTKKKGDRPKDCAVMDSSV</sequence>
<feature type="transmembrane region" description="Helical" evidence="1">
    <location>
        <begin position="711"/>
        <end position="731"/>
    </location>
</feature>
<dbReference type="Proteomes" id="UP000266841">
    <property type="component" value="Unassembled WGS sequence"/>
</dbReference>
<comment type="caution">
    <text evidence="3">The sequence shown here is derived from an EMBL/GenBank/DDBJ whole genome shotgun (WGS) entry which is preliminary data.</text>
</comment>
<evidence type="ECO:0000313" key="4">
    <source>
        <dbReference type="Proteomes" id="UP000266841"/>
    </source>
</evidence>
<feature type="transmembrane region" description="Helical" evidence="1">
    <location>
        <begin position="683"/>
        <end position="705"/>
    </location>
</feature>
<dbReference type="GO" id="GO:0016020">
    <property type="term" value="C:membrane"/>
    <property type="evidence" value="ECO:0007669"/>
    <property type="project" value="InterPro"/>
</dbReference>
<dbReference type="SUPFAM" id="SSF103481">
    <property type="entry name" value="Multidrug resistance efflux transporter EmrE"/>
    <property type="match status" value="1"/>
</dbReference>
<feature type="transmembrane region" description="Helical" evidence="1">
    <location>
        <begin position="492"/>
        <end position="512"/>
    </location>
</feature>
<feature type="transmembrane region" description="Helical" evidence="1">
    <location>
        <begin position="545"/>
        <end position="564"/>
    </location>
</feature>